<dbReference type="Gramene" id="LPERR11G12730.1">
    <property type="protein sequence ID" value="LPERR11G12730.1"/>
    <property type="gene ID" value="LPERR11G12730"/>
</dbReference>
<dbReference type="Pfam" id="PF07786">
    <property type="entry name" value="HGSNAT_cat"/>
    <property type="match status" value="1"/>
</dbReference>
<reference evidence="4" key="3">
    <citation type="submission" date="2015-04" db="UniProtKB">
        <authorList>
            <consortium name="EnsemblPlants"/>
        </authorList>
    </citation>
    <scope>IDENTIFICATION</scope>
</reference>
<proteinExistence type="predicted"/>
<dbReference type="STRING" id="77586.A0A0D9XSS8"/>
<dbReference type="eggNOG" id="KOG4683">
    <property type="taxonomic scope" value="Eukaryota"/>
</dbReference>
<feature type="transmembrane region" description="Helical" evidence="2">
    <location>
        <begin position="129"/>
        <end position="148"/>
    </location>
</feature>
<feature type="transmembrane region" description="Helical" evidence="2">
    <location>
        <begin position="313"/>
        <end position="334"/>
    </location>
</feature>
<feature type="transmembrane region" description="Helical" evidence="2">
    <location>
        <begin position="373"/>
        <end position="395"/>
    </location>
</feature>
<feature type="domain" description="Heparan-alpha-glucosaminide N-acetyltransferase catalytic" evidence="3">
    <location>
        <begin position="58"/>
        <end position="191"/>
    </location>
</feature>
<feature type="compositionally biased region" description="Basic and acidic residues" evidence="1">
    <location>
        <begin position="15"/>
        <end position="30"/>
    </location>
</feature>
<evidence type="ECO:0000259" key="3">
    <source>
        <dbReference type="Pfam" id="PF07786"/>
    </source>
</evidence>
<feature type="transmembrane region" description="Helical" evidence="2">
    <location>
        <begin position="99"/>
        <end position="117"/>
    </location>
</feature>
<dbReference type="PANTHER" id="PTHR31061:SF27">
    <property type="entry name" value="EXPRESSED PROTEIN"/>
    <property type="match status" value="1"/>
</dbReference>
<feature type="transmembrane region" description="Helical" evidence="2">
    <location>
        <begin position="209"/>
        <end position="227"/>
    </location>
</feature>
<protein>
    <recommendedName>
        <fullName evidence="3">Heparan-alpha-glucosaminide N-acetyltransferase catalytic domain-containing protein</fullName>
    </recommendedName>
</protein>
<dbReference type="HOGENOM" id="CLU_029171_1_1_1"/>
<feature type="transmembrane region" description="Helical" evidence="2">
    <location>
        <begin position="415"/>
        <end position="435"/>
    </location>
</feature>
<feature type="compositionally biased region" description="Polar residues" evidence="1">
    <location>
        <begin position="1"/>
        <end position="10"/>
    </location>
</feature>
<keyword evidence="2" id="KW-0472">Membrane</keyword>
<name>A0A0D9XSS8_9ORYZ</name>
<reference evidence="5" key="2">
    <citation type="submission" date="2013-12" db="EMBL/GenBank/DDBJ databases">
        <authorList>
            <person name="Yu Y."/>
            <person name="Lee S."/>
            <person name="de Baynast K."/>
            <person name="Wissotski M."/>
            <person name="Liu L."/>
            <person name="Talag J."/>
            <person name="Goicoechea J."/>
            <person name="Angelova A."/>
            <person name="Jetty R."/>
            <person name="Kudrna D."/>
            <person name="Golser W."/>
            <person name="Rivera L."/>
            <person name="Zhang J."/>
            <person name="Wing R."/>
        </authorList>
    </citation>
    <scope>NUCLEOTIDE SEQUENCE</scope>
</reference>
<evidence type="ECO:0000256" key="1">
    <source>
        <dbReference type="SAM" id="MobiDB-lite"/>
    </source>
</evidence>
<dbReference type="EnsemblPlants" id="LPERR11G12730.1">
    <property type="protein sequence ID" value="LPERR11G12730.1"/>
    <property type="gene ID" value="LPERR11G12730"/>
</dbReference>
<dbReference type="AlphaFoldDB" id="A0A0D9XSS8"/>
<keyword evidence="2" id="KW-1133">Transmembrane helix</keyword>
<feature type="region of interest" description="Disordered" evidence="1">
    <location>
        <begin position="1"/>
        <end position="30"/>
    </location>
</feature>
<organism evidence="4 5">
    <name type="scientific">Leersia perrieri</name>
    <dbReference type="NCBI Taxonomy" id="77586"/>
    <lineage>
        <taxon>Eukaryota</taxon>
        <taxon>Viridiplantae</taxon>
        <taxon>Streptophyta</taxon>
        <taxon>Embryophyta</taxon>
        <taxon>Tracheophyta</taxon>
        <taxon>Spermatophyta</taxon>
        <taxon>Magnoliopsida</taxon>
        <taxon>Liliopsida</taxon>
        <taxon>Poales</taxon>
        <taxon>Poaceae</taxon>
        <taxon>BOP clade</taxon>
        <taxon>Oryzoideae</taxon>
        <taxon>Oryzeae</taxon>
        <taxon>Oryzinae</taxon>
        <taxon>Leersia</taxon>
    </lineage>
</organism>
<reference evidence="4 5" key="1">
    <citation type="submission" date="2012-08" db="EMBL/GenBank/DDBJ databases">
        <title>Oryza genome evolution.</title>
        <authorList>
            <person name="Wing R.A."/>
        </authorList>
    </citation>
    <scope>NUCLEOTIDE SEQUENCE</scope>
</reference>
<keyword evidence="2" id="KW-0812">Transmembrane</keyword>
<dbReference type="PANTHER" id="PTHR31061">
    <property type="entry name" value="LD22376P"/>
    <property type="match status" value="1"/>
</dbReference>
<feature type="transmembrane region" description="Helical" evidence="2">
    <location>
        <begin position="168"/>
        <end position="188"/>
    </location>
</feature>
<evidence type="ECO:0000256" key="2">
    <source>
        <dbReference type="SAM" id="Phobius"/>
    </source>
</evidence>
<evidence type="ECO:0000313" key="4">
    <source>
        <dbReference type="EnsemblPlants" id="LPERR11G12730.1"/>
    </source>
</evidence>
<accession>A0A0D9XSS8</accession>
<dbReference type="InterPro" id="IPR012429">
    <property type="entry name" value="HGSNAT_cat"/>
</dbReference>
<dbReference type="Proteomes" id="UP000032180">
    <property type="component" value="Chromosome 11"/>
</dbReference>
<keyword evidence="5" id="KW-1185">Reference proteome</keyword>
<feature type="transmembrane region" description="Helical" evidence="2">
    <location>
        <begin position="64"/>
        <end position="87"/>
    </location>
</feature>
<feature type="transmembrane region" description="Helical" evidence="2">
    <location>
        <begin position="346"/>
        <end position="367"/>
    </location>
</feature>
<sequence>METATTTKSSIVVHGGRDSKEESAGGDGGVHHAVVDVEAGGSGGETASTDPAPPTRQRLVSLDVFRGITVALMIIVDDVGGVVPAISHSPWDGVTLADFVFPFFLFIVGVSLAFAYRKVPNKVLATKKAVLRAAKLFLVGLILQGGYFHGLHDLTYGVDIRKIRLMGVLQRIAIAYLAVALCEIWLRFSSGGGISSGCMLVRRYRHQMFVGLVLVVMYLVILYGLYVPDWEYEVTTPDSTVKHFLVKCGVRGNTGPGCNAVGMIDRSFLGIQHLYTHPVYLKTKQCSMDSPRNGPFPPDAPSWCEAPFDPEGVLSSLMAIVTCLIGLQIGHVIVHFKKHGERIRRWSISSLCLLTLGFSLHLFGLHMNKSLYSLSYTCVTIGTAGLFFVAIYLLVDVYGYKRPAFPMEWVGKHALMIFVLVACNIVPVLVQGFYWKEPRNNLVHWGRRGAGGVDEDGMVVAAMSYPVELWRP</sequence>
<evidence type="ECO:0000313" key="5">
    <source>
        <dbReference type="Proteomes" id="UP000032180"/>
    </source>
</evidence>